<feature type="domain" description="FAD-binding" evidence="6">
    <location>
        <begin position="24"/>
        <end position="189"/>
    </location>
</feature>
<sequence>MSESRKVPPQCASRNSTSELTYSQAIIIGAGPAGLAAALRLHQQTNIQVTIYELRAEPTTLGGAVGILPNGLRLLDRLGLYEKAAARGFTSSNLTLHSMQGHIVAQQDFVAWAREKTGFGYMRIKRTDLVDVLLQAVHEAKISIHFNKRLTDIEESDESVQVTFGDGSTDSADMLFGCDGIHSFVRRAYIDSKKSLEYSGMSGLGSIIPTSILSPSTAAQITGLDATLTEDGMLAVNPCSAGKDELFCFFSKEVALPESGDSRDGWAVHGKEEVDGFKSTMLETLESAQGEWGSAMKEIVNKISVVNFYPVYRLRPGGFWFKGRCLLLGDAAHAMSPHAGQGVSMALEDVFLLSRLLEDPKRPLNETFQSYDRIRRPRISEIFKLAAQNAEVRKKTGPWGLWLKEILFSMAITLSWVFGAEKRGLRQGHLVYDVDKVDLV</sequence>
<dbReference type="EMBL" id="LJBN01000112">
    <property type="protein sequence ID" value="OOQ89422.1"/>
    <property type="molecule type" value="Genomic_DNA"/>
</dbReference>
<dbReference type="PANTHER" id="PTHR13789">
    <property type="entry name" value="MONOOXYGENASE"/>
    <property type="match status" value="1"/>
</dbReference>
<dbReference type="Pfam" id="PF01494">
    <property type="entry name" value="FAD_binding_3"/>
    <property type="match status" value="2"/>
</dbReference>
<protein>
    <submittedName>
        <fullName evidence="7">Putative salicylate hydroxylase</fullName>
    </submittedName>
</protein>
<dbReference type="Gene3D" id="3.50.50.60">
    <property type="entry name" value="FAD/NAD(P)-binding domain"/>
    <property type="match status" value="1"/>
</dbReference>
<dbReference type="FunFam" id="3.50.50.60:FF:000156">
    <property type="entry name" value="Salicylate hydroxylase, putative"/>
    <property type="match status" value="1"/>
</dbReference>
<accession>A0A1S9RV99</accession>
<proteinExistence type="inferred from homology"/>
<keyword evidence="3" id="KW-0274">FAD</keyword>
<keyword evidence="2" id="KW-0285">Flavoprotein</keyword>
<dbReference type="InterPro" id="IPR002938">
    <property type="entry name" value="FAD-bd"/>
</dbReference>
<comment type="similarity">
    <text evidence="1">Belongs to the paxM FAD-dependent monooxygenase family.</text>
</comment>
<comment type="caution">
    <text evidence="7">The sequence shown here is derived from an EMBL/GenBank/DDBJ whole genome shotgun (WGS) entry which is preliminary data.</text>
</comment>
<evidence type="ECO:0000256" key="2">
    <source>
        <dbReference type="ARBA" id="ARBA00022630"/>
    </source>
</evidence>
<dbReference type="AlphaFoldDB" id="A0A1S9RV99"/>
<keyword evidence="5" id="KW-0503">Monooxygenase</keyword>
<gene>
    <name evidence="7" type="ORF">PEBR_27875</name>
</gene>
<name>A0A1S9RV99_PENBI</name>
<evidence type="ECO:0000256" key="4">
    <source>
        <dbReference type="ARBA" id="ARBA00023002"/>
    </source>
</evidence>
<dbReference type="InterPro" id="IPR050493">
    <property type="entry name" value="FAD-dep_Monooxygenase_BioMet"/>
</dbReference>
<dbReference type="PANTHER" id="PTHR13789:SF309">
    <property type="entry name" value="PUTATIVE (AFU_ORTHOLOGUE AFUA_6G14510)-RELATED"/>
    <property type="match status" value="1"/>
</dbReference>
<evidence type="ECO:0000256" key="5">
    <source>
        <dbReference type="ARBA" id="ARBA00023033"/>
    </source>
</evidence>
<dbReference type="PRINTS" id="PR00420">
    <property type="entry name" value="RNGMNOXGNASE"/>
</dbReference>
<organism evidence="7 8">
    <name type="scientific">Penicillium brasilianum</name>
    <dbReference type="NCBI Taxonomy" id="104259"/>
    <lineage>
        <taxon>Eukaryota</taxon>
        <taxon>Fungi</taxon>
        <taxon>Dikarya</taxon>
        <taxon>Ascomycota</taxon>
        <taxon>Pezizomycotina</taxon>
        <taxon>Eurotiomycetes</taxon>
        <taxon>Eurotiomycetidae</taxon>
        <taxon>Eurotiales</taxon>
        <taxon>Aspergillaceae</taxon>
        <taxon>Penicillium</taxon>
    </lineage>
</organism>
<reference evidence="8" key="1">
    <citation type="submission" date="2015-09" db="EMBL/GenBank/DDBJ databases">
        <authorList>
            <person name="Fill T.P."/>
            <person name="Baretta J.F."/>
            <person name="de Almeida L.G."/>
            <person name="Rocha M."/>
            <person name="de Souza D.H."/>
            <person name="Malavazi I."/>
            <person name="Cerdeira L.T."/>
            <person name="Hong H."/>
            <person name="Samborskyy M."/>
            <person name="de Vasconcelos A.T."/>
            <person name="Leadlay P."/>
            <person name="Rodrigues-Filho E."/>
        </authorList>
    </citation>
    <scope>NUCLEOTIDE SEQUENCE [LARGE SCALE GENOMIC DNA]</scope>
    <source>
        <strain evidence="8">LaBioMMi 136</strain>
    </source>
</reference>
<evidence type="ECO:0000256" key="1">
    <source>
        <dbReference type="ARBA" id="ARBA00007992"/>
    </source>
</evidence>
<evidence type="ECO:0000256" key="3">
    <source>
        <dbReference type="ARBA" id="ARBA00022827"/>
    </source>
</evidence>
<dbReference type="GO" id="GO:0071949">
    <property type="term" value="F:FAD binding"/>
    <property type="evidence" value="ECO:0007669"/>
    <property type="project" value="InterPro"/>
</dbReference>
<keyword evidence="4" id="KW-0560">Oxidoreductase</keyword>
<dbReference type="Proteomes" id="UP000190744">
    <property type="component" value="Unassembled WGS sequence"/>
</dbReference>
<dbReference type="SUPFAM" id="SSF51905">
    <property type="entry name" value="FAD/NAD(P)-binding domain"/>
    <property type="match status" value="1"/>
</dbReference>
<evidence type="ECO:0000259" key="6">
    <source>
        <dbReference type="Pfam" id="PF01494"/>
    </source>
</evidence>
<dbReference type="InterPro" id="IPR036188">
    <property type="entry name" value="FAD/NAD-bd_sf"/>
</dbReference>
<feature type="domain" description="FAD-binding" evidence="6">
    <location>
        <begin position="320"/>
        <end position="382"/>
    </location>
</feature>
<evidence type="ECO:0000313" key="8">
    <source>
        <dbReference type="Proteomes" id="UP000190744"/>
    </source>
</evidence>
<evidence type="ECO:0000313" key="7">
    <source>
        <dbReference type="EMBL" id="OOQ89422.1"/>
    </source>
</evidence>
<dbReference type="GO" id="GO:0004497">
    <property type="term" value="F:monooxygenase activity"/>
    <property type="evidence" value="ECO:0007669"/>
    <property type="project" value="UniProtKB-KW"/>
</dbReference>